<dbReference type="PROSITE" id="PS00463">
    <property type="entry name" value="ZN2_CY6_FUNGAL_1"/>
    <property type="match status" value="1"/>
</dbReference>
<keyword evidence="7" id="KW-0238">DNA-binding</keyword>
<feature type="compositionally biased region" description="Polar residues" evidence="10">
    <location>
        <begin position="69"/>
        <end position="82"/>
    </location>
</feature>
<evidence type="ECO:0000313" key="13">
    <source>
        <dbReference type="EMBL" id="TVY52380.1"/>
    </source>
</evidence>
<evidence type="ECO:0000313" key="14">
    <source>
        <dbReference type="Proteomes" id="UP000481288"/>
    </source>
</evidence>
<feature type="compositionally biased region" description="Polar residues" evidence="10">
    <location>
        <begin position="105"/>
        <end position="116"/>
    </location>
</feature>
<dbReference type="InterPro" id="IPR002938">
    <property type="entry name" value="FAD-bd"/>
</dbReference>
<dbReference type="OrthoDB" id="655030at2759"/>
<dbReference type="PANTHER" id="PTHR31944:SF129">
    <property type="entry name" value="ASPYRIDONES CLUSTER REGULATOR APDR-RELATED"/>
    <property type="match status" value="1"/>
</dbReference>
<keyword evidence="2" id="KW-0479">Metal-binding</keyword>
<keyword evidence="11" id="KW-0472">Membrane</keyword>
<dbReference type="Proteomes" id="UP000481288">
    <property type="component" value="Unassembled WGS sequence"/>
</dbReference>
<accession>A0A7D8YRV8</accession>
<sequence>MAERQPRRRRRPALACLQCRRRKIKCDRNEPCVHCVSNRRQCTYKLFDNDNDNDNQPAIPTPPGAKFPTSPSRLDQARQINTDRPVPEYNDNPCRIRVEIPVGGPNSTPNIGTLGSNDIRHPSRARAEDLEPDFRDLLQRVQRLETSSTSFRNDGTSETGPDLVARQSQLQDAQISVNKTRVIRWSNGLDAAQSEFSTIIACYIAYTQASSSSDGVSSLDAENERLAVQISNLLQKCKHIARSLKVGRPSRSLTGPGLGLEAPSRELADTLAMLYFKSFESTHRILHVPTFWTEYQKYWDHPQSASTGLRLKVLLVVGIGSSLYKPKDADAGLRNMVHQWIYAAQMWLSGPLEKDRLDIHGLQIHCLTILAREIFSIGGDLVWMSMGSLVHRAMQIGLHRDPQYLPSMSVMQAEVRRRLWATILEMLVQSSLDSAMPPRMSVDEFDTAAPSNISDDEIDDSTTVLESHPRSTYTTASIQLLLLDSIPIRLRMLQLLNGLKPEISYLDVLALSSEITSAYRTSSKFMKENRNHSITPFHRNLLDYLIRRFLIPLHLPFASKARTNPLFHHSLKTSLEAAIAITTPEPDDDFSALMAMGGGLFKEGLRSANTVISLELLAHVEAQRLDGTLQRNFQYRELLKQHMRDMTSLSIERIRQGETNVKSHMFLSMVVAQVEAVETGAECELGIARAARDSLEFCHGLLLIQAGAGGLSSADDMGLTPISYDGAQDCFGMDFDFEFFLPDADFFTLPTLLPLKLQKPPHYLPKHQTHHNTTTMKILISGGGIAGTSIAFWLSKLGHNITVIERFPSLRATGLQIDLRGHGIEVMKRMGLEEAFRANSAPEEGLQIVDKTGRRRAFFPANKTGKGEQSFTTDWEIMRGDLCRIIYDAGKERGRYVFGMSIDGLEETDGGVAVKFSDGKSESFDLVVGADGSGSHTRKMMLGSGAPDAFYPLGGGKSHVAYFTAPRPMQEGEQYLATLYMATANRGIMIRRHNPHAIQVLLGGTTDSVRLKNARRGDTREEKEAFAEVLQGAGWQSEEVITSMRNADDFYCERLGVVKLDSWSKGRVVLIGDAAYCPSANTGMGTTSSMVGAYILAGEIGRHCGVDGTQDGLAAALKAYEQTFRPFMNQVQKGVLEDSQDGLMDYFMATPIGIGIFNYLAGMASFLKINPAKWMMKENVKNWDLPEYKELLRD</sequence>
<name>A0A7D8YRV8_9HELO</name>
<evidence type="ECO:0000256" key="6">
    <source>
        <dbReference type="ARBA" id="ARBA00023015"/>
    </source>
</evidence>
<evidence type="ECO:0000256" key="8">
    <source>
        <dbReference type="ARBA" id="ARBA00023163"/>
    </source>
</evidence>
<keyword evidence="14" id="KW-1185">Reference proteome</keyword>
<dbReference type="GO" id="GO:0006351">
    <property type="term" value="P:DNA-templated transcription"/>
    <property type="evidence" value="ECO:0007669"/>
    <property type="project" value="InterPro"/>
</dbReference>
<keyword evidence="5" id="KW-0560">Oxidoreductase</keyword>
<evidence type="ECO:0000256" key="11">
    <source>
        <dbReference type="SAM" id="Phobius"/>
    </source>
</evidence>
<comment type="caution">
    <text evidence="13">The sequence shown here is derived from an EMBL/GenBank/DDBJ whole genome shotgun (WGS) entry which is preliminary data.</text>
</comment>
<feature type="domain" description="Zn(2)-C6 fungal-type" evidence="12">
    <location>
        <begin position="15"/>
        <end position="44"/>
    </location>
</feature>
<dbReference type="SUPFAM" id="SSF51905">
    <property type="entry name" value="FAD/NAD(P)-binding domain"/>
    <property type="match status" value="1"/>
</dbReference>
<proteinExistence type="predicted"/>
<dbReference type="AlphaFoldDB" id="A0A7D8YRV8"/>
<dbReference type="InterPro" id="IPR036188">
    <property type="entry name" value="FAD/NAD-bd_sf"/>
</dbReference>
<dbReference type="SMART" id="SM00066">
    <property type="entry name" value="GAL4"/>
    <property type="match status" value="1"/>
</dbReference>
<keyword evidence="4" id="KW-0862">Zinc</keyword>
<keyword evidence="9" id="KW-0539">Nucleus</keyword>
<dbReference type="GO" id="GO:0016491">
    <property type="term" value="F:oxidoreductase activity"/>
    <property type="evidence" value="ECO:0007669"/>
    <property type="project" value="UniProtKB-KW"/>
</dbReference>
<dbReference type="InterPro" id="IPR036864">
    <property type="entry name" value="Zn2-C6_fun-type_DNA-bd_sf"/>
</dbReference>
<evidence type="ECO:0000259" key="12">
    <source>
        <dbReference type="PROSITE" id="PS50048"/>
    </source>
</evidence>
<keyword evidence="1" id="KW-0285">Flavoprotein</keyword>
<keyword evidence="8" id="KW-0804">Transcription</keyword>
<keyword evidence="3" id="KW-0274">FAD</keyword>
<dbReference type="Pfam" id="PF04082">
    <property type="entry name" value="Fungal_trans"/>
    <property type="match status" value="1"/>
</dbReference>
<dbReference type="Gene3D" id="3.50.50.60">
    <property type="entry name" value="FAD/NAD(P)-binding domain"/>
    <property type="match status" value="1"/>
</dbReference>
<dbReference type="GO" id="GO:0008270">
    <property type="term" value="F:zinc ion binding"/>
    <property type="evidence" value="ECO:0007669"/>
    <property type="project" value="InterPro"/>
</dbReference>
<organism evidence="13 14">
    <name type="scientific">Lachnellula cervina</name>
    <dbReference type="NCBI Taxonomy" id="1316786"/>
    <lineage>
        <taxon>Eukaryota</taxon>
        <taxon>Fungi</taxon>
        <taxon>Dikarya</taxon>
        <taxon>Ascomycota</taxon>
        <taxon>Pezizomycotina</taxon>
        <taxon>Leotiomycetes</taxon>
        <taxon>Helotiales</taxon>
        <taxon>Lachnaceae</taxon>
        <taxon>Lachnellula</taxon>
    </lineage>
</organism>
<dbReference type="Pfam" id="PF01494">
    <property type="entry name" value="FAD_binding_3"/>
    <property type="match status" value="1"/>
</dbReference>
<dbReference type="Pfam" id="PF00172">
    <property type="entry name" value="Zn_clus"/>
    <property type="match status" value="1"/>
</dbReference>
<feature type="region of interest" description="Disordered" evidence="10">
    <location>
        <begin position="53"/>
        <end position="92"/>
    </location>
</feature>
<dbReference type="PANTHER" id="PTHR31944">
    <property type="entry name" value="HEME-RESPONSIVE ZINC FINGER TRANSCRIPTION FACTOR HAP1"/>
    <property type="match status" value="1"/>
</dbReference>
<dbReference type="GO" id="GO:0000978">
    <property type="term" value="F:RNA polymerase II cis-regulatory region sequence-specific DNA binding"/>
    <property type="evidence" value="ECO:0007669"/>
    <property type="project" value="TreeGrafter"/>
</dbReference>
<dbReference type="CDD" id="cd00067">
    <property type="entry name" value="GAL4"/>
    <property type="match status" value="1"/>
</dbReference>
<reference evidence="13 14" key="1">
    <citation type="submission" date="2018-05" db="EMBL/GenBank/DDBJ databases">
        <title>Whole genome sequencing for identification of molecular markers to develop diagnostic detection tools for the regulated plant pathogen Lachnellula willkommii.</title>
        <authorList>
            <person name="Giroux E."/>
            <person name="Bilodeau G."/>
        </authorList>
    </citation>
    <scope>NUCLEOTIDE SEQUENCE [LARGE SCALE GENOMIC DNA]</scope>
    <source>
        <strain evidence="13 14">CBS 625.97</strain>
    </source>
</reference>
<evidence type="ECO:0000256" key="7">
    <source>
        <dbReference type="ARBA" id="ARBA00023125"/>
    </source>
</evidence>
<dbReference type="EMBL" id="QGMG01000621">
    <property type="protein sequence ID" value="TVY52380.1"/>
    <property type="molecule type" value="Genomic_DNA"/>
</dbReference>
<keyword evidence="6" id="KW-0805">Transcription regulation</keyword>
<dbReference type="GO" id="GO:0001228">
    <property type="term" value="F:DNA-binding transcription activator activity, RNA polymerase II-specific"/>
    <property type="evidence" value="ECO:0007669"/>
    <property type="project" value="TreeGrafter"/>
</dbReference>
<feature type="transmembrane region" description="Helical" evidence="11">
    <location>
        <begin position="1146"/>
        <end position="1167"/>
    </location>
</feature>
<evidence type="ECO:0000256" key="10">
    <source>
        <dbReference type="SAM" id="MobiDB-lite"/>
    </source>
</evidence>
<dbReference type="GO" id="GO:0071949">
    <property type="term" value="F:FAD binding"/>
    <property type="evidence" value="ECO:0007669"/>
    <property type="project" value="InterPro"/>
</dbReference>
<evidence type="ECO:0000256" key="5">
    <source>
        <dbReference type="ARBA" id="ARBA00023002"/>
    </source>
</evidence>
<dbReference type="InterPro" id="IPR051430">
    <property type="entry name" value="Fungal_TF_Env_Response"/>
</dbReference>
<protein>
    <submittedName>
        <fullName evidence="13">Transcription factor lepE</fullName>
    </submittedName>
</protein>
<evidence type="ECO:0000256" key="4">
    <source>
        <dbReference type="ARBA" id="ARBA00022833"/>
    </source>
</evidence>
<dbReference type="CDD" id="cd12148">
    <property type="entry name" value="fungal_TF_MHR"/>
    <property type="match status" value="1"/>
</dbReference>
<gene>
    <name evidence="13" type="primary">lepB_4</name>
    <name evidence="13" type="ORF">LCER1_G008802</name>
</gene>
<dbReference type="InterPro" id="IPR001138">
    <property type="entry name" value="Zn2Cys6_DnaBD"/>
</dbReference>
<keyword evidence="11" id="KW-0812">Transmembrane</keyword>
<dbReference type="GO" id="GO:0005634">
    <property type="term" value="C:nucleus"/>
    <property type="evidence" value="ECO:0007669"/>
    <property type="project" value="TreeGrafter"/>
</dbReference>
<evidence type="ECO:0000256" key="3">
    <source>
        <dbReference type="ARBA" id="ARBA00022827"/>
    </source>
</evidence>
<evidence type="ECO:0000256" key="1">
    <source>
        <dbReference type="ARBA" id="ARBA00022630"/>
    </source>
</evidence>
<keyword evidence="11" id="KW-1133">Transmembrane helix</keyword>
<dbReference type="SUPFAM" id="SSF57701">
    <property type="entry name" value="Zn2/Cys6 DNA-binding domain"/>
    <property type="match status" value="1"/>
</dbReference>
<dbReference type="SMART" id="SM00906">
    <property type="entry name" value="Fungal_trans"/>
    <property type="match status" value="1"/>
</dbReference>
<evidence type="ECO:0000256" key="2">
    <source>
        <dbReference type="ARBA" id="ARBA00022723"/>
    </source>
</evidence>
<evidence type="ECO:0000256" key="9">
    <source>
        <dbReference type="ARBA" id="ARBA00023242"/>
    </source>
</evidence>
<dbReference type="PROSITE" id="PS50048">
    <property type="entry name" value="ZN2_CY6_FUNGAL_2"/>
    <property type="match status" value="1"/>
</dbReference>
<dbReference type="InterPro" id="IPR007219">
    <property type="entry name" value="XnlR_reg_dom"/>
</dbReference>
<dbReference type="Gene3D" id="4.10.240.10">
    <property type="entry name" value="Zn(2)-C6 fungal-type DNA-binding domain"/>
    <property type="match status" value="1"/>
</dbReference>
<dbReference type="PRINTS" id="PR00420">
    <property type="entry name" value="RNGMNOXGNASE"/>
</dbReference>
<feature type="region of interest" description="Disordered" evidence="10">
    <location>
        <begin position="100"/>
        <end position="119"/>
    </location>
</feature>